<dbReference type="EMBL" id="CP001672">
    <property type="protein sequence ID" value="ACT49243.1"/>
    <property type="molecule type" value="Genomic_DNA"/>
</dbReference>
<gene>
    <name evidence="7" type="ordered locus">Mmol_2343</name>
</gene>
<dbReference type="InterPro" id="IPR009056">
    <property type="entry name" value="Cyt_c-like_dom"/>
</dbReference>
<feature type="signal peptide" evidence="5">
    <location>
        <begin position="1"/>
        <end position="21"/>
    </location>
</feature>
<evidence type="ECO:0000313" key="7">
    <source>
        <dbReference type="EMBL" id="ACT49243.1"/>
    </source>
</evidence>
<evidence type="ECO:0000256" key="1">
    <source>
        <dbReference type="ARBA" id="ARBA00022617"/>
    </source>
</evidence>
<dbReference type="GO" id="GO:0046872">
    <property type="term" value="F:metal ion binding"/>
    <property type="evidence" value="ECO:0007669"/>
    <property type="project" value="UniProtKB-KW"/>
</dbReference>
<organism evidence="7 8">
    <name type="scientific">Methylotenera mobilis (strain JLW8 / ATCC BAA-1282 / DSM 17540)</name>
    <dbReference type="NCBI Taxonomy" id="583345"/>
    <lineage>
        <taxon>Bacteria</taxon>
        <taxon>Pseudomonadati</taxon>
        <taxon>Pseudomonadota</taxon>
        <taxon>Betaproteobacteria</taxon>
        <taxon>Nitrosomonadales</taxon>
        <taxon>Methylophilaceae</taxon>
        <taxon>Methylotenera</taxon>
    </lineage>
</organism>
<evidence type="ECO:0000313" key="8">
    <source>
        <dbReference type="Proteomes" id="UP000002742"/>
    </source>
</evidence>
<name>C6WTV2_METML</name>
<dbReference type="Proteomes" id="UP000002742">
    <property type="component" value="Chromosome"/>
</dbReference>
<dbReference type="InterPro" id="IPR015170">
    <property type="entry name" value="DUF1924_SHP"/>
</dbReference>
<feature type="domain" description="Cytochrome c" evidence="6">
    <location>
        <begin position="49"/>
        <end position="143"/>
    </location>
</feature>
<evidence type="ECO:0000256" key="4">
    <source>
        <dbReference type="PROSITE-ProRule" id="PRU00433"/>
    </source>
</evidence>
<keyword evidence="3 4" id="KW-0408">Iron</keyword>
<dbReference type="RefSeq" id="WP_015833278.1">
    <property type="nucleotide sequence ID" value="NC_012968.1"/>
</dbReference>
<dbReference type="STRING" id="583345.Mmol_2343"/>
<dbReference type="GO" id="GO:0020037">
    <property type="term" value="F:heme binding"/>
    <property type="evidence" value="ECO:0007669"/>
    <property type="project" value="InterPro"/>
</dbReference>
<keyword evidence="5" id="KW-0732">Signal</keyword>
<evidence type="ECO:0000259" key="6">
    <source>
        <dbReference type="PROSITE" id="PS51007"/>
    </source>
</evidence>
<keyword evidence="2 4" id="KW-0479">Metal-binding</keyword>
<keyword evidence="1 4" id="KW-0349">Heme</keyword>
<dbReference type="eggNOG" id="COG2010">
    <property type="taxonomic scope" value="Bacteria"/>
</dbReference>
<feature type="chain" id="PRO_5002971876" description="Cytochrome c domain-containing protein" evidence="5">
    <location>
        <begin position="22"/>
        <end position="149"/>
    </location>
</feature>
<accession>C6WTV2</accession>
<evidence type="ECO:0000256" key="2">
    <source>
        <dbReference type="ARBA" id="ARBA00022723"/>
    </source>
</evidence>
<dbReference type="AlphaFoldDB" id="C6WTV2"/>
<dbReference type="Gene3D" id="1.10.760.10">
    <property type="entry name" value="Cytochrome c-like domain"/>
    <property type="match status" value="1"/>
</dbReference>
<dbReference type="GO" id="GO:0009055">
    <property type="term" value="F:electron transfer activity"/>
    <property type="evidence" value="ECO:0007669"/>
    <property type="project" value="InterPro"/>
</dbReference>
<reference evidence="8" key="1">
    <citation type="submission" date="2009-07" db="EMBL/GenBank/DDBJ databases">
        <title>Complete sequence of Methylotenera mobilis JLW8.</title>
        <authorList>
            <consortium name="US DOE Joint Genome Institute"/>
            <person name="Lucas S."/>
            <person name="Copeland A."/>
            <person name="Lapidus A."/>
            <person name="Glavina del Rio T."/>
            <person name="Tice H."/>
            <person name="Bruce D."/>
            <person name="Goodwin L."/>
            <person name="Pitluck S."/>
            <person name="LaButti K.M."/>
            <person name="Clum A."/>
            <person name="Larimer F."/>
            <person name="Land M."/>
            <person name="Hauser L."/>
            <person name="Kyrpides N."/>
            <person name="Mikhailova N."/>
            <person name="Kayluzhnaya M."/>
            <person name="Chistoserdova L."/>
        </authorList>
    </citation>
    <scope>NUCLEOTIDE SEQUENCE [LARGE SCALE GENOMIC DNA]</scope>
    <source>
        <strain evidence="8">JLW8 / ATCC BAA-1282 / DSM 17540</strain>
    </source>
</reference>
<keyword evidence="8" id="KW-1185">Reference proteome</keyword>
<dbReference type="HOGENOM" id="CLU_146035_0_0_4"/>
<protein>
    <recommendedName>
        <fullName evidence="6">Cytochrome c domain-containing protein</fullName>
    </recommendedName>
</protein>
<dbReference type="KEGG" id="mmb:Mmol_2343"/>
<dbReference type="SUPFAM" id="SSF46626">
    <property type="entry name" value="Cytochrome c"/>
    <property type="match status" value="1"/>
</dbReference>
<evidence type="ECO:0000256" key="5">
    <source>
        <dbReference type="SAM" id="SignalP"/>
    </source>
</evidence>
<sequence length="149" mass="16352">MKYTHIVLATLLGFASLTAHAAQANITNAEGLTKKYTGIAQTVNPEFVTSVTEGKMFFNRKFKMPNGKEMACASCHTTNPANPGKHALTGKSIEPLSPAVNNKRFKDIEKVEEKFTEHCNEIIGTDCTAAEKANYIIYLLTERTPSAKK</sequence>
<dbReference type="Pfam" id="PF09086">
    <property type="entry name" value="DUF1924"/>
    <property type="match status" value="1"/>
</dbReference>
<dbReference type="PROSITE" id="PS51007">
    <property type="entry name" value="CYTC"/>
    <property type="match status" value="1"/>
</dbReference>
<dbReference type="InterPro" id="IPR036909">
    <property type="entry name" value="Cyt_c-like_dom_sf"/>
</dbReference>
<proteinExistence type="predicted"/>
<reference evidence="7 8" key="2">
    <citation type="journal article" date="2011" name="J. Bacteriol.">
        <title>Genomes of three methylotrophs from a single niche uncover genetic and metabolic divergence of Methylophilaceae.</title>
        <authorList>
            <person name="Lapidus A."/>
            <person name="Clum A."/>
            <person name="Labutti K."/>
            <person name="Kaluzhnaya M.G."/>
            <person name="Lim S."/>
            <person name="Beck D.A."/>
            <person name="Glavina Del Rio T."/>
            <person name="Nolan M."/>
            <person name="Mavromatis K."/>
            <person name="Huntemann M."/>
            <person name="Lucas S."/>
            <person name="Lidstrom M.E."/>
            <person name="Ivanova N."/>
            <person name="Chistoserdova L."/>
        </authorList>
    </citation>
    <scope>NUCLEOTIDE SEQUENCE [LARGE SCALE GENOMIC DNA]</scope>
    <source>
        <strain evidence="8">JLW8 / ATCC BAA-1282 / DSM 17540</strain>
    </source>
</reference>
<evidence type="ECO:0000256" key="3">
    <source>
        <dbReference type="ARBA" id="ARBA00023004"/>
    </source>
</evidence>